<comment type="caution">
    <text evidence="2">The sequence shown here is derived from an EMBL/GenBank/DDBJ whole genome shotgun (WGS) entry which is preliminary data.</text>
</comment>
<keyword evidence="3" id="KW-1185">Reference proteome</keyword>
<evidence type="ECO:0000313" key="2">
    <source>
        <dbReference type="EMBL" id="MPC50237.1"/>
    </source>
</evidence>
<dbReference type="EMBL" id="VSRR010009368">
    <property type="protein sequence ID" value="MPC50237.1"/>
    <property type="molecule type" value="Genomic_DNA"/>
</dbReference>
<dbReference type="Proteomes" id="UP000324222">
    <property type="component" value="Unassembled WGS sequence"/>
</dbReference>
<evidence type="ECO:0000313" key="3">
    <source>
        <dbReference type="Proteomes" id="UP000324222"/>
    </source>
</evidence>
<sequence length="234" mass="25685">MRKPLPTITHYPLIIHSLVSGLNWNLCVSSSLLSFHVFHPRAFLSSLRPVSVLSFTTNTRLCKQSLRHPFSTSIPLPLKSSKQPSNPFLASPFSMTPHSTIHSLPINPTRLSLSSHKTSLLLLRLESCNLSSLQKSPCPAAFGYIKVAVGDQKASSSDPHTDNMKLALSTAPTRALSAVPVKVLAGSLRRPAGITWYEVFKLNIQPNNIVVRDTSGGRKLPPQTQTHDDNHETQ</sequence>
<protein>
    <submittedName>
        <fullName evidence="2">Uncharacterized protein</fullName>
    </submittedName>
</protein>
<gene>
    <name evidence="2" type="ORF">E2C01_044061</name>
</gene>
<feature type="region of interest" description="Disordered" evidence="1">
    <location>
        <begin position="212"/>
        <end position="234"/>
    </location>
</feature>
<accession>A0A5B7FXT6</accession>
<proteinExistence type="predicted"/>
<reference evidence="2 3" key="1">
    <citation type="submission" date="2019-05" db="EMBL/GenBank/DDBJ databases">
        <title>Another draft genome of Portunus trituberculatus and its Hox gene families provides insights of decapod evolution.</title>
        <authorList>
            <person name="Jeong J.-H."/>
            <person name="Song I."/>
            <person name="Kim S."/>
            <person name="Choi T."/>
            <person name="Kim D."/>
            <person name="Ryu S."/>
            <person name="Kim W."/>
        </authorList>
    </citation>
    <scope>NUCLEOTIDE SEQUENCE [LARGE SCALE GENOMIC DNA]</scope>
    <source>
        <tissue evidence="2">Muscle</tissue>
    </source>
</reference>
<name>A0A5B7FXT6_PORTR</name>
<evidence type="ECO:0000256" key="1">
    <source>
        <dbReference type="SAM" id="MobiDB-lite"/>
    </source>
</evidence>
<dbReference type="AlphaFoldDB" id="A0A5B7FXT6"/>
<organism evidence="2 3">
    <name type="scientific">Portunus trituberculatus</name>
    <name type="common">Swimming crab</name>
    <name type="synonym">Neptunus trituberculatus</name>
    <dbReference type="NCBI Taxonomy" id="210409"/>
    <lineage>
        <taxon>Eukaryota</taxon>
        <taxon>Metazoa</taxon>
        <taxon>Ecdysozoa</taxon>
        <taxon>Arthropoda</taxon>
        <taxon>Crustacea</taxon>
        <taxon>Multicrustacea</taxon>
        <taxon>Malacostraca</taxon>
        <taxon>Eumalacostraca</taxon>
        <taxon>Eucarida</taxon>
        <taxon>Decapoda</taxon>
        <taxon>Pleocyemata</taxon>
        <taxon>Brachyura</taxon>
        <taxon>Eubrachyura</taxon>
        <taxon>Portunoidea</taxon>
        <taxon>Portunidae</taxon>
        <taxon>Portuninae</taxon>
        <taxon>Portunus</taxon>
    </lineage>
</organism>